<comment type="caution">
    <text evidence="1">The sequence shown here is derived from an EMBL/GenBank/DDBJ whole genome shotgun (WGS) entry which is preliminary data.</text>
</comment>
<dbReference type="AlphaFoldDB" id="A0AAD6ZS99"/>
<dbReference type="Proteomes" id="UP001218218">
    <property type="component" value="Unassembled WGS sequence"/>
</dbReference>
<gene>
    <name evidence="1" type="ORF">DFH08DRAFT_813198</name>
</gene>
<evidence type="ECO:0000313" key="2">
    <source>
        <dbReference type="Proteomes" id="UP001218218"/>
    </source>
</evidence>
<evidence type="ECO:0000313" key="1">
    <source>
        <dbReference type="EMBL" id="KAJ7336888.1"/>
    </source>
</evidence>
<sequence>MTLWIFSDSEQFCTTSRAMYPTPELGVEEGKRMLVGVVLSIGLQPCRKIMDTLAITVTYRQEIGTSPTYDTATLHGHADGICMATQHISEKDRVKEHTSALSGHRKSPSRKFPKHFNMPNEAVGSEQAFLQSGAPNYLGERLAANSWKKGMCWRSNISSNSEQKLSNTHFSLNIHFGKVTRDRVKRMKEISGMIASDVGDMCEGRKVF</sequence>
<reference evidence="1" key="1">
    <citation type="submission" date="2023-03" db="EMBL/GenBank/DDBJ databases">
        <title>Massive genome expansion in bonnet fungi (Mycena s.s.) driven by repeated elements and novel gene families across ecological guilds.</title>
        <authorList>
            <consortium name="Lawrence Berkeley National Laboratory"/>
            <person name="Harder C.B."/>
            <person name="Miyauchi S."/>
            <person name="Viragh M."/>
            <person name="Kuo A."/>
            <person name="Thoen E."/>
            <person name="Andreopoulos B."/>
            <person name="Lu D."/>
            <person name="Skrede I."/>
            <person name="Drula E."/>
            <person name="Henrissat B."/>
            <person name="Morin E."/>
            <person name="Kohler A."/>
            <person name="Barry K."/>
            <person name="LaButti K."/>
            <person name="Morin E."/>
            <person name="Salamov A."/>
            <person name="Lipzen A."/>
            <person name="Mereny Z."/>
            <person name="Hegedus B."/>
            <person name="Baldrian P."/>
            <person name="Stursova M."/>
            <person name="Weitz H."/>
            <person name="Taylor A."/>
            <person name="Grigoriev I.V."/>
            <person name="Nagy L.G."/>
            <person name="Martin F."/>
            <person name="Kauserud H."/>
        </authorList>
    </citation>
    <scope>NUCLEOTIDE SEQUENCE</scope>
    <source>
        <strain evidence="1">CBHHK002</strain>
    </source>
</reference>
<keyword evidence="2" id="KW-1185">Reference proteome</keyword>
<accession>A0AAD6ZS99</accession>
<name>A0AAD6ZS99_9AGAR</name>
<proteinExistence type="predicted"/>
<dbReference type="EMBL" id="JARIHO010000030">
    <property type="protein sequence ID" value="KAJ7336888.1"/>
    <property type="molecule type" value="Genomic_DNA"/>
</dbReference>
<organism evidence="1 2">
    <name type="scientific">Mycena albidolilacea</name>
    <dbReference type="NCBI Taxonomy" id="1033008"/>
    <lineage>
        <taxon>Eukaryota</taxon>
        <taxon>Fungi</taxon>
        <taxon>Dikarya</taxon>
        <taxon>Basidiomycota</taxon>
        <taxon>Agaricomycotina</taxon>
        <taxon>Agaricomycetes</taxon>
        <taxon>Agaricomycetidae</taxon>
        <taxon>Agaricales</taxon>
        <taxon>Marasmiineae</taxon>
        <taxon>Mycenaceae</taxon>
        <taxon>Mycena</taxon>
    </lineage>
</organism>
<protein>
    <submittedName>
        <fullName evidence="1">Uncharacterized protein</fullName>
    </submittedName>
</protein>